<protein>
    <submittedName>
        <fullName evidence="9">Uncharacterized protein</fullName>
    </submittedName>
</protein>
<keyword evidence="6" id="KW-0564">Palmitate</keyword>
<evidence type="ECO:0000256" key="2">
    <source>
        <dbReference type="ARBA" id="ARBA00006390"/>
    </source>
</evidence>
<dbReference type="AlphaFoldDB" id="A0A553NKU1"/>
<dbReference type="Proteomes" id="UP000316079">
    <property type="component" value="Unassembled WGS sequence"/>
</dbReference>
<evidence type="ECO:0000256" key="6">
    <source>
        <dbReference type="ARBA" id="ARBA00023139"/>
    </source>
</evidence>
<feature type="signal peptide" evidence="8">
    <location>
        <begin position="1"/>
        <end position="20"/>
    </location>
</feature>
<feature type="chain" id="PRO_5022141005" evidence="8">
    <location>
        <begin position="21"/>
        <end position="157"/>
    </location>
</feature>
<evidence type="ECO:0000256" key="4">
    <source>
        <dbReference type="ARBA" id="ARBA00022707"/>
    </source>
</evidence>
<sequence>MWKPWCVLCWVYCRFQQCLTLPDGLRVITESLPVSLLEVCESHRITGGGELFGLFNYPGRRSSQLKYYTVKIPLRLESGPDGICALDGNWLDHMTQHFNSGASLVDGYFQISNHSVVQEDVLYKEAFLYPVWPSETVSMVRNSARLEFNVMGVASHQ</sequence>
<comment type="similarity">
    <text evidence="2">Belongs to the raftlin family.</text>
</comment>
<dbReference type="Pfam" id="PF15250">
    <property type="entry name" value="Raftlin"/>
    <property type="match status" value="1"/>
</dbReference>
<keyword evidence="8" id="KW-0732">Signal</keyword>
<evidence type="ECO:0000256" key="5">
    <source>
        <dbReference type="ARBA" id="ARBA00023136"/>
    </source>
</evidence>
<comment type="caution">
    <text evidence="9">The sequence shown here is derived from an EMBL/GenBank/DDBJ whole genome shotgun (WGS) entry which is preliminary data.</text>
</comment>
<dbReference type="OrthoDB" id="9942562at2759"/>
<keyword evidence="4" id="KW-0519">Myristate</keyword>
<evidence type="ECO:0000256" key="3">
    <source>
        <dbReference type="ARBA" id="ARBA00022475"/>
    </source>
</evidence>
<dbReference type="InterPro" id="IPR028169">
    <property type="entry name" value="Raftlin"/>
</dbReference>
<evidence type="ECO:0000256" key="8">
    <source>
        <dbReference type="SAM" id="SignalP"/>
    </source>
</evidence>
<keyword evidence="5" id="KW-0472">Membrane</keyword>
<accession>A0A553NKU1</accession>
<evidence type="ECO:0000313" key="10">
    <source>
        <dbReference type="Proteomes" id="UP000316079"/>
    </source>
</evidence>
<keyword evidence="3" id="KW-1003">Cell membrane</keyword>
<evidence type="ECO:0000256" key="1">
    <source>
        <dbReference type="ARBA" id="ARBA00004193"/>
    </source>
</evidence>
<dbReference type="PANTHER" id="PTHR17601:SF3">
    <property type="entry name" value="RAFTLIN"/>
    <property type="match status" value="1"/>
</dbReference>
<organism evidence="9 10">
    <name type="scientific">Danionella cerebrum</name>
    <dbReference type="NCBI Taxonomy" id="2873325"/>
    <lineage>
        <taxon>Eukaryota</taxon>
        <taxon>Metazoa</taxon>
        <taxon>Chordata</taxon>
        <taxon>Craniata</taxon>
        <taxon>Vertebrata</taxon>
        <taxon>Euteleostomi</taxon>
        <taxon>Actinopterygii</taxon>
        <taxon>Neopterygii</taxon>
        <taxon>Teleostei</taxon>
        <taxon>Ostariophysi</taxon>
        <taxon>Cypriniformes</taxon>
        <taxon>Danionidae</taxon>
        <taxon>Danioninae</taxon>
        <taxon>Danionella</taxon>
    </lineage>
</organism>
<dbReference type="EMBL" id="SRMA01026869">
    <property type="protein sequence ID" value="TRY66056.1"/>
    <property type="molecule type" value="Genomic_DNA"/>
</dbReference>
<proteinExistence type="inferred from homology"/>
<dbReference type="GO" id="GO:0005886">
    <property type="term" value="C:plasma membrane"/>
    <property type="evidence" value="ECO:0007669"/>
    <property type="project" value="UniProtKB-SubCell"/>
</dbReference>
<dbReference type="STRING" id="623744.A0A553NKU1"/>
<gene>
    <name evidence="9" type="ORF">DNTS_025945</name>
</gene>
<name>A0A553NKU1_9TELE</name>
<evidence type="ECO:0000256" key="7">
    <source>
        <dbReference type="ARBA" id="ARBA00023288"/>
    </source>
</evidence>
<dbReference type="PANTHER" id="PTHR17601">
    <property type="entry name" value="RAFTLIN-RELATED"/>
    <property type="match status" value="1"/>
</dbReference>
<keyword evidence="7" id="KW-0449">Lipoprotein</keyword>
<keyword evidence="10" id="KW-1185">Reference proteome</keyword>
<reference evidence="9 10" key="1">
    <citation type="journal article" date="2019" name="Sci. Data">
        <title>Hybrid genome assembly and annotation of Danionella translucida.</title>
        <authorList>
            <person name="Kadobianskyi M."/>
            <person name="Schulze L."/>
            <person name="Schuelke M."/>
            <person name="Judkewitz B."/>
        </authorList>
    </citation>
    <scope>NUCLEOTIDE SEQUENCE [LARGE SCALE GENOMIC DNA]</scope>
    <source>
        <strain evidence="9 10">Bolton</strain>
    </source>
</reference>
<comment type="subcellular location">
    <subcellularLocation>
        <location evidence="1">Cell membrane</location>
        <topology evidence="1">Lipid-anchor</topology>
    </subcellularLocation>
</comment>
<evidence type="ECO:0000313" key="9">
    <source>
        <dbReference type="EMBL" id="TRY66056.1"/>
    </source>
</evidence>